<evidence type="ECO:0000256" key="1">
    <source>
        <dbReference type="ARBA" id="ARBA00022801"/>
    </source>
</evidence>
<dbReference type="GO" id="GO:0019877">
    <property type="term" value="P:diaminopimelate biosynthetic process"/>
    <property type="evidence" value="ECO:0007669"/>
    <property type="project" value="UniProtKB-ARBA"/>
</dbReference>
<comment type="cofactor">
    <cofactor evidence="2">
        <name>Mn(2+)</name>
        <dbReference type="ChEBI" id="CHEBI:29035"/>
    </cofactor>
    <text evidence="2">The Mn(2+) ion enhances activity.</text>
</comment>
<dbReference type="FunFam" id="3.30.70.360:FF:000001">
    <property type="entry name" value="N-acetyldiaminopimelate deacetylase"/>
    <property type="match status" value="1"/>
</dbReference>
<evidence type="ECO:0000313" key="5">
    <source>
        <dbReference type="Proteomes" id="UP000005835"/>
    </source>
</evidence>
<dbReference type="Pfam" id="PF01546">
    <property type="entry name" value="Peptidase_M20"/>
    <property type="match status" value="1"/>
</dbReference>
<dbReference type="PANTHER" id="PTHR11014:SF63">
    <property type="entry name" value="METALLOPEPTIDASE, PUTATIVE (AFU_ORTHOLOGUE AFUA_6G09600)-RELATED"/>
    <property type="match status" value="1"/>
</dbReference>
<evidence type="ECO:0000256" key="2">
    <source>
        <dbReference type="PIRSR" id="PIRSR005962-1"/>
    </source>
</evidence>
<feature type="binding site" evidence="2">
    <location>
        <position position="143"/>
    </location>
    <ligand>
        <name>Mn(2+)</name>
        <dbReference type="ChEBI" id="CHEBI:29035"/>
        <label>2</label>
    </ligand>
</feature>
<dbReference type="STRING" id="742823.HMPREF9465_02049"/>
<dbReference type="Gene3D" id="3.30.70.360">
    <property type="match status" value="1"/>
</dbReference>
<name>K1JRK5_9BURK</name>
<dbReference type="PANTHER" id="PTHR11014">
    <property type="entry name" value="PEPTIDASE M20 FAMILY MEMBER"/>
    <property type="match status" value="1"/>
</dbReference>
<dbReference type="eggNOG" id="COG1473">
    <property type="taxonomic scope" value="Bacteria"/>
</dbReference>
<sequence>MALLLQDRLLPGVAELVPELEEIRHDIHAHPELGFETERTVGLICDYHRKSGIVEIDTELVKGCVIAVIEGSRPGHTIAIRADMDALPMNDGCGKPWASTVAGRGHCCGHDGHTTWLLGAARWLAAHNDFPGRIVLVHQAAEEAGTGAKALVEAGLIEKYGIEEIYGGHTEPNLPKGVIGFKPGPLQAASDSVYITLRGKGTHGGRPHLGVDPIPVAAQIVTALQTIVSRKVDPIESAVVSICSINCGNFKANNVVQSELTMSGTVRTFLPEIRDLAEENIRAMVTGIATANGCTVELVYDRMIGSVINGEEQTIAAHEVTKALLGEDNVRIIRPFMSSEDFSEYLNRIPGAIIRVGIRDEEHQVSLHNQQMDFNDEVLPVAVSVVANMAVRRLEALAAR</sequence>
<dbReference type="Gene3D" id="3.40.630.10">
    <property type="entry name" value="Zn peptidases"/>
    <property type="match status" value="1"/>
</dbReference>
<dbReference type="InterPro" id="IPR017439">
    <property type="entry name" value="Amidohydrolase"/>
</dbReference>
<organism evidence="4 5">
    <name type="scientific">Sutterella wadsworthensis 2_1_59BFAA</name>
    <dbReference type="NCBI Taxonomy" id="742823"/>
    <lineage>
        <taxon>Bacteria</taxon>
        <taxon>Pseudomonadati</taxon>
        <taxon>Pseudomonadota</taxon>
        <taxon>Betaproteobacteria</taxon>
        <taxon>Burkholderiales</taxon>
        <taxon>Sutterellaceae</taxon>
        <taxon>Sutterella</taxon>
    </lineage>
</organism>
<keyword evidence="1 4" id="KW-0378">Hydrolase</keyword>
<feature type="binding site" evidence="2">
    <location>
        <position position="169"/>
    </location>
    <ligand>
        <name>Mn(2+)</name>
        <dbReference type="ChEBI" id="CHEBI:29035"/>
        <label>2</label>
    </ligand>
</feature>
<dbReference type="SUPFAM" id="SSF53187">
    <property type="entry name" value="Zn-dependent exopeptidases"/>
    <property type="match status" value="1"/>
</dbReference>
<dbReference type="PATRIC" id="fig|742823.3.peg.2048"/>
<feature type="domain" description="Peptidase M20 dimerisation" evidence="3">
    <location>
        <begin position="192"/>
        <end position="284"/>
    </location>
</feature>
<dbReference type="InterPro" id="IPR011650">
    <property type="entry name" value="Peptidase_M20_dimer"/>
</dbReference>
<proteinExistence type="predicted"/>
<feature type="binding site" evidence="2">
    <location>
        <position position="108"/>
    </location>
    <ligand>
        <name>Mn(2+)</name>
        <dbReference type="ChEBI" id="CHEBI:29035"/>
        <label>2</label>
    </ligand>
</feature>
<dbReference type="RefSeq" id="WP_005436767.1">
    <property type="nucleotide sequence ID" value="NZ_JH815520.1"/>
</dbReference>
<dbReference type="PIRSF" id="PIRSF005962">
    <property type="entry name" value="Pept_M20D_amidohydro"/>
    <property type="match status" value="1"/>
</dbReference>
<keyword evidence="2" id="KW-0479">Metal-binding</keyword>
<dbReference type="NCBIfam" id="TIGR01891">
    <property type="entry name" value="amidohydrolases"/>
    <property type="match status" value="1"/>
</dbReference>
<evidence type="ECO:0000313" key="4">
    <source>
        <dbReference type="EMBL" id="EKB30312.1"/>
    </source>
</evidence>
<dbReference type="Pfam" id="PF07687">
    <property type="entry name" value="M20_dimer"/>
    <property type="match status" value="1"/>
</dbReference>
<comment type="caution">
    <text evidence="4">The sequence shown here is derived from an EMBL/GenBank/DDBJ whole genome shotgun (WGS) entry which is preliminary data.</text>
</comment>
<dbReference type="GO" id="GO:0046872">
    <property type="term" value="F:metal ion binding"/>
    <property type="evidence" value="ECO:0007669"/>
    <property type="project" value="UniProtKB-KW"/>
</dbReference>
<dbReference type="HOGENOM" id="CLU_023257_1_1_4"/>
<dbReference type="InterPro" id="IPR002933">
    <property type="entry name" value="Peptidase_M20"/>
</dbReference>
<dbReference type="Proteomes" id="UP000005835">
    <property type="component" value="Unassembled WGS sequence"/>
</dbReference>
<gene>
    <name evidence="4" type="ORF">HMPREF9465_02049</name>
</gene>
<protein>
    <submittedName>
        <fullName evidence="4">Amidohydrolase</fullName>
    </submittedName>
</protein>
<dbReference type="OrthoDB" id="8875216at2"/>
<accession>K1JRK5</accession>
<keyword evidence="2" id="KW-0464">Manganese</keyword>
<dbReference type="SUPFAM" id="SSF55031">
    <property type="entry name" value="Bacterial exopeptidase dimerisation domain"/>
    <property type="match status" value="1"/>
</dbReference>
<feature type="binding site" evidence="2">
    <location>
        <position position="110"/>
    </location>
    <ligand>
        <name>Mn(2+)</name>
        <dbReference type="ChEBI" id="CHEBI:29035"/>
        <label>2</label>
    </ligand>
</feature>
<dbReference type="EMBL" id="ADMG01000046">
    <property type="protein sequence ID" value="EKB30312.1"/>
    <property type="molecule type" value="Genomic_DNA"/>
</dbReference>
<dbReference type="GO" id="GO:0050118">
    <property type="term" value="F:N-acetyldiaminopimelate deacetylase activity"/>
    <property type="evidence" value="ECO:0007669"/>
    <property type="project" value="UniProtKB-ARBA"/>
</dbReference>
<dbReference type="AlphaFoldDB" id="K1JRK5"/>
<feature type="binding site" evidence="2">
    <location>
        <position position="368"/>
    </location>
    <ligand>
        <name>Mn(2+)</name>
        <dbReference type="ChEBI" id="CHEBI:29035"/>
        <label>2</label>
    </ligand>
</feature>
<evidence type="ECO:0000259" key="3">
    <source>
        <dbReference type="Pfam" id="PF07687"/>
    </source>
</evidence>
<reference evidence="4 5" key="1">
    <citation type="submission" date="2012-05" db="EMBL/GenBank/DDBJ databases">
        <title>The Genome Sequence of Sutterella wadsworthensis 2_1_59BFAA.</title>
        <authorList>
            <consortium name="The Broad Institute Genome Sequencing Platform"/>
            <person name="Earl A."/>
            <person name="Ward D."/>
            <person name="Feldgarden M."/>
            <person name="Gevers D."/>
            <person name="Daigneault M."/>
            <person name="Strauss J."/>
            <person name="Allen-Vercoe E."/>
            <person name="Walker B."/>
            <person name="Young S.K."/>
            <person name="Zeng Q."/>
            <person name="Gargeya S."/>
            <person name="Fitzgerald M."/>
            <person name="Haas B."/>
            <person name="Abouelleil A."/>
            <person name="Alvarado L."/>
            <person name="Arachchi H.M."/>
            <person name="Berlin A.M."/>
            <person name="Chapman S.B."/>
            <person name="Goldberg J."/>
            <person name="Griggs A."/>
            <person name="Gujja S."/>
            <person name="Hansen M."/>
            <person name="Howarth C."/>
            <person name="Imamovic A."/>
            <person name="Larimer J."/>
            <person name="McCowen C."/>
            <person name="Montmayeur A."/>
            <person name="Murphy C."/>
            <person name="Neiman D."/>
            <person name="Pearson M."/>
            <person name="Priest M."/>
            <person name="Roberts A."/>
            <person name="Saif S."/>
            <person name="Shea T."/>
            <person name="Sisk P."/>
            <person name="Sykes S."/>
            <person name="Wortman J."/>
            <person name="Nusbaum C."/>
            <person name="Birren B."/>
        </authorList>
    </citation>
    <scope>NUCLEOTIDE SEQUENCE [LARGE SCALE GENOMIC DNA]</scope>
    <source>
        <strain evidence="4 5">2_1_59BFAA</strain>
    </source>
</reference>
<dbReference type="InterPro" id="IPR036264">
    <property type="entry name" value="Bact_exopeptidase_dim_dom"/>
</dbReference>
<keyword evidence="5" id="KW-1185">Reference proteome</keyword>